<feature type="coiled-coil region" evidence="7">
    <location>
        <begin position="16"/>
        <end position="43"/>
    </location>
</feature>
<evidence type="ECO:0000256" key="6">
    <source>
        <dbReference type="HAMAP-Rule" id="MF_00074"/>
    </source>
</evidence>
<dbReference type="GO" id="GO:0070043">
    <property type="term" value="F:rRNA (guanine-N7-)-methyltransferase activity"/>
    <property type="evidence" value="ECO:0007669"/>
    <property type="project" value="UniProtKB-UniRule"/>
</dbReference>
<evidence type="ECO:0000256" key="3">
    <source>
        <dbReference type="ARBA" id="ARBA00022603"/>
    </source>
</evidence>
<dbReference type="EC" id="2.1.1.-" evidence="6"/>
<keyword evidence="2 6" id="KW-0698">rRNA processing</keyword>
<dbReference type="PIRSF" id="PIRSF003078">
    <property type="entry name" value="GidB"/>
    <property type="match status" value="1"/>
</dbReference>
<dbReference type="InterPro" id="IPR029063">
    <property type="entry name" value="SAM-dependent_MTases_sf"/>
</dbReference>
<dbReference type="EMBL" id="FOVW01000008">
    <property type="protein sequence ID" value="SFO57904.1"/>
    <property type="molecule type" value="Genomic_DNA"/>
</dbReference>
<evidence type="ECO:0000313" key="9">
    <source>
        <dbReference type="Proteomes" id="UP000199564"/>
    </source>
</evidence>
<dbReference type="STRING" id="226506.SAMN04488519_108201"/>
<keyword evidence="9" id="KW-1185">Reference proteome</keyword>
<organism evidence="8 9">
    <name type="scientific">Algoriphagus ornithinivorans</name>
    <dbReference type="NCBI Taxonomy" id="226506"/>
    <lineage>
        <taxon>Bacteria</taxon>
        <taxon>Pseudomonadati</taxon>
        <taxon>Bacteroidota</taxon>
        <taxon>Cytophagia</taxon>
        <taxon>Cytophagales</taxon>
        <taxon>Cyclobacteriaceae</taxon>
        <taxon>Algoriphagus</taxon>
    </lineage>
</organism>
<dbReference type="InterPro" id="IPR003682">
    <property type="entry name" value="rRNA_ssu_MeTfrase_G"/>
</dbReference>
<dbReference type="SUPFAM" id="SSF53335">
    <property type="entry name" value="S-adenosyl-L-methionine-dependent methyltransferases"/>
    <property type="match status" value="1"/>
</dbReference>
<gene>
    <name evidence="6" type="primary">rsmG</name>
    <name evidence="8" type="ORF">SAMN04488519_108201</name>
</gene>
<keyword evidence="3 6" id="KW-0489">Methyltransferase</keyword>
<comment type="subcellular location">
    <subcellularLocation>
        <location evidence="6">Cytoplasm</location>
    </subcellularLocation>
</comment>
<dbReference type="Proteomes" id="UP000199564">
    <property type="component" value="Unassembled WGS sequence"/>
</dbReference>
<protein>
    <recommendedName>
        <fullName evidence="6">Ribosomal RNA small subunit methyltransferase G</fullName>
        <ecNumber evidence="6">2.1.1.-</ecNumber>
    </recommendedName>
    <alternativeName>
        <fullName evidence="6">16S rRNA 7-methylguanosine methyltransferase</fullName>
        <shortName evidence="6">16S rRNA m7G methyltransferase</shortName>
    </alternativeName>
</protein>
<keyword evidence="7" id="KW-0175">Coiled coil</keyword>
<feature type="binding site" evidence="6">
    <location>
        <position position="75"/>
    </location>
    <ligand>
        <name>S-adenosyl-L-methionine</name>
        <dbReference type="ChEBI" id="CHEBI:59789"/>
    </ligand>
</feature>
<name>A0A1I5IBJ4_9BACT</name>
<feature type="binding site" evidence="6">
    <location>
        <begin position="126"/>
        <end position="127"/>
    </location>
    <ligand>
        <name>S-adenosyl-L-methionine</name>
        <dbReference type="ChEBI" id="CHEBI:59789"/>
    </ligand>
</feature>
<dbReference type="RefSeq" id="WP_091654945.1">
    <property type="nucleotide sequence ID" value="NZ_FOVW01000008.1"/>
</dbReference>
<dbReference type="Gene3D" id="3.40.50.150">
    <property type="entry name" value="Vaccinia Virus protein VP39"/>
    <property type="match status" value="1"/>
</dbReference>
<proteinExistence type="inferred from homology"/>
<evidence type="ECO:0000313" key="8">
    <source>
        <dbReference type="EMBL" id="SFO57904.1"/>
    </source>
</evidence>
<comment type="caution">
    <text evidence="6">Lacks conserved residue(s) required for the propagation of feature annotation.</text>
</comment>
<evidence type="ECO:0000256" key="2">
    <source>
        <dbReference type="ARBA" id="ARBA00022552"/>
    </source>
</evidence>
<dbReference type="PANTHER" id="PTHR31760:SF0">
    <property type="entry name" value="S-ADENOSYL-L-METHIONINE-DEPENDENT METHYLTRANSFERASES SUPERFAMILY PROTEIN"/>
    <property type="match status" value="1"/>
</dbReference>
<sequence length="214" mass="24864">MNTGTQLILSYFPNLTEKQIEQLDRLQELYEDWNSKINVISRKDMDQFYVHHVLHSLGIAKVMGFQPGTKVLDIGTGGGFPGIPLAILFPDTHFHLVDSIGKKITVVKEVTKALKLSNVEAQQVRAETLVRKYDFVISRAVTRMINFYPWVKGKIKKEDFNEFPNGILYLKGGEVDEEMEETGKSYVTYHLEDYFKEEFFETKKVVYMPWEDKR</sequence>
<dbReference type="GO" id="GO:0005829">
    <property type="term" value="C:cytosol"/>
    <property type="evidence" value="ECO:0007669"/>
    <property type="project" value="TreeGrafter"/>
</dbReference>
<dbReference type="AlphaFoldDB" id="A0A1I5IBJ4"/>
<evidence type="ECO:0000256" key="1">
    <source>
        <dbReference type="ARBA" id="ARBA00022490"/>
    </source>
</evidence>
<accession>A0A1I5IBJ4</accession>
<dbReference type="HAMAP" id="MF_00074">
    <property type="entry name" value="16SrRNA_methyltr_G"/>
    <property type="match status" value="1"/>
</dbReference>
<feature type="binding site" evidence="6">
    <location>
        <position position="139"/>
    </location>
    <ligand>
        <name>S-adenosyl-L-methionine</name>
        <dbReference type="ChEBI" id="CHEBI:59789"/>
    </ligand>
</feature>
<dbReference type="NCBIfam" id="TIGR00138">
    <property type="entry name" value="rsmG_gidB"/>
    <property type="match status" value="1"/>
</dbReference>
<evidence type="ECO:0000256" key="4">
    <source>
        <dbReference type="ARBA" id="ARBA00022679"/>
    </source>
</evidence>
<reference evidence="9" key="1">
    <citation type="submission" date="2016-10" db="EMBL/GenBank/DDBJ databases">
        <authorList>
            <person name="Varghese N."/>
            <person name="Submissions S."/>
        </authorList>
    </citation>
    <scope>NUCLEOTIDE SEQUENCE [LARGE SCALE GENOMIC DNA]</scope>
    <source>
        <strain evidence="9">DSM 15282</strain>
    </source>
</reference>
<dbReference type="Pfam" id="PF02527">
    <property type="entry name" value="GidB"/>
    <property type="match status" value="1"/>
</dbReference>
<evidence type="ECO:0000256" key="7">
    <source>
        <dbReference type="SAM" id="Coils"/>
    </source>
</evidence>
<keyword evidence="1 6" id="KW-0963">Cytoplasm</keyword>
<evidence type="ECO:0000256" key="5">
    <source>
        <dbReference type="ARBA" id="ARBA00022691"/>
    </source>
</evidence>
<comment type="function">
    <text evidence="6">Specifically methylates the N7 position of a guanine in 16S rRNA.</text>
</comment>
<dbReference type="PANTHER" id="PTHR31760">
    <property type="entry name" value="S-ADENOSYL-L-METHIONINE-DEPENDENT METHYLTRANSFERASES SUPERFAMILY PROTEIN"/>
    <property type="match status" value="1"/>
</dbReference>
<dbReference type="CDD" id="cd02440">
    <property type="entry name" value="AdoMet_MTases"/>
    <property type="match status" value="1"/>
</dbReference>
<comment type="similarity">
    <text evidence="6">Belongs to the methyltransferase superfamily. RNA methyltransferase RsmG family.</text>
</comment>
<feature type="binding site" evidence="6">
    <location>
        <position position="80"/>
    </location>
    <ligand>
        <name>S-adenosyl-L-methionine</name>
        <dbReference type="ChEBI" id="CHEBI:59789"/>
    </ligand>
</feature>
<keyword evidence="4 6" id="KW-0808">Transferase</keyword>
<keyword evidence="5 6" id="KW-0949">S-adenosyl-L-methionine</keyword>